<reference evidence="1" key="1">
    <citation type="submission" date="2014-12" db="EMBL/GenBank/DDBJ databases">
        <title>Insight into the proteome of Arion vulgaris.</title>
        <authorList>
            <person name="Aradska J."/>
            <person name="Bulat T."/>
            <person name="Smidak R."/>
            <person name="Sarate P."/>
            <person name="Gangsoo J."/>
            <person name="Sialana F."/>
            <person name="Bilban M."/>
            <person name="Lubec G."/>
        </authorList>
    </citation>
    <scope>NUCLEOTIDE SEQUENCE</scope>
    <source>
        <tissue evidence="1">Skin</tissue>
    </source>
</reference>
<accession>A0A0B7C0H1</accession>
<sequence length="50" mass="5580">MVLHMALIWQSWGRLAFLKNGKKVNISSLLLTHTTHKPSPPLSAVGRETL</sequence>
<dbReference type="EMBL" id="HACG01051821">
    <property type="protein sequence ID" value="CEK98692.1"/>
    <property type="molecule type" value="Transcribed_RNA"/>
</dbReference>
<organism evidence="1">
    <name type="scientific">Arion vulgaris</name>
    <dbReference type="NCBI Taxonomy" id="1028688"/>
    <lineage>
        <taxon>Eukaryota</taxon>
        <taxon>Metazoa</taxon>
        <taxon>Spiralia</taxon>
        <taxon>Lophotrochozoa</taxon>
        <taxon>Mollusca</taxon>
        <taxon>Gastropoda</taxon>
        <taxon>Heterobranchia</taxon>
        <taxon>Euthyneura</taxon>
        <taxon>Panpulmonata</taxon>
        <taxon>Eupulmonata</taxon>
        <taxon>Stylommatophora</taxon>
        <taxon>Helicina</taxon>
        <taxon>Arionoidea</taxon>
        <taxon>Arionidae</taxon>
        <taxon>Arion</taxon>
    </lineage>
</organism>
<dbReference type="AlphaFoldDB" id="A0A0B7C0H1"/>
<protein>
    <submittedName>
        <fullName evidence="1">Uncharacterized protein</fullName>
    </submittedName>
</protein>
<gene>
    <name evidence="1" type="primary">ORF219358</name>
</gene>
<feature type="non-terminal residue" evidence="1">
    <location>
        <position position="50"/>
    </location>
</feature>
<evidence type="ECO:0000313" key="1">
    <source>
        <dbReference type="EMBL" id="CEK98692.1"/>
    </source>
</evidence>
<proteinExistence type="predicted"/>
<name>A0A0B7C0H1_9EUPU</name>